<keyword evidence="14" id="KW-1185">Reference proteome</keyword>
<evidence type="ECO:0000256" key="7">
    <source>
        <dbReference type="ARBA" id="ARBA00022723"/>
    </source>
</evidence>
<dbReference type="GO" id="GO:0009089">
    <property type="term" value="P:lysine biosynthetic process via diaminopimelate"/>
    <property type="evidence" value="ECO:0007669"/>
    <property type="project" value="UniProtKB-UniPathway"/>
</dbReference>
<dbReference type="EMBL" id="REGA01000005">
    <property type="protein sequence ID" value="RQG95459.1"/>
    <property type="molecule type" value="Genomic_DNA"/>
</dbReference>
<evidence type="ECO:0000256" key="8">
    <source>
        <dbReference type="ARBA" id="ARBA00022801"/>
    </source>
</evidence>
<evidence type="ECO:0000256" key="4">
    <source>
        <dbReference type="ARBA" id="ARBA00006247"/>
    </source>
</evidence>
<keyword evidence="9" id="KW-0862">Zinc</keyword>
<dbReference type="InterPro" id="IPR011650">
    <property type="entry name" value="Peptidase_M20_dimer"/>
</dbReference>
<evidence type="ECO:0000256" key="11">
    <source>
        <dbReference type="ARBA" id="ARBA00051301"/>
    </source>
</evidence>
<dbReference type="AlphaFoldDB" id="A0A3N6P9A7"/>
<dbReference type="Pfam" id="PF07687">
    <property type="entry name" value="M20_dimer"/>
    <property type="match status" value="1"/>
</dbReference>
<evidence type="ECO:0000313" key="14">
    <source>
        <dbReference type="Proteomes" id="UP000282323"/>
    </source>
</evidence>
<keyword evidence="7" id="KW-0479">Metal-binding</keyword>
<evidence type="ECO:0000256" key="3">
    <source>
        <dbReference type="ARBA" id="ARBA00005130"/>
    </source>
</evidence>
<dbReference type="InterPro" id="IPR010182">
    <property type="entry name" value="ArgE/DapE"/>
</dbReference>
<comment type="caution">
    <text evidence="13">The sequence shown here is derived from an EMBL/GenBank/DDBJ whole genome shotgun (WGS) entry which is preliminary data.</text>
</comment>
<dbReference type="NCBIfam" id="TIGR01910">
    <property type="entry name" value="DapE-ArgE"/>
    <property type="match status" value="1"/>
</dbReference>
<evidence type="ECO:0000259" key="12">
    <source>
        <dbReference type="Pfam" id="PF07687"/>
    </source>
</evidence>
<evidence type="ECO:0000256" key="2">
    <source>
        <dbReference type="ARBA" id="ARBA00001947"/>
    </source>
</evidence>
<keyword evidence="10" id="KW-0170">Cobalt</keyword>
<evidence type="ECO:0000256" key="6">
    <source>
        <dbReference type="ARBA" id="ARBA00016853"/>
    </source>
</evidence>
<comment type="cofactor">
    <cofactor evidence="1">
        <name>Co(2+)</name>
        <dbReference type="ChEBI" id="CHEBI:48828"/>
    </cofactor>
</comment>
<evidence type="ECO:0000256" key="1">
    <source>
        <dbReference type="ARBA" id="ARBA00001941"/>
    </source>
</evidence>
<name>A0A3N6P9A7_NATCH</name>
<dbReference type="Gene3D" id="3.40.630.10">
    <property type="entry name" value="Zn peptidases"/>
    <property type="match status" value="1"/>
</dbReference>
<dbReference type="SUPFAM" id="SSF55031">
    <property type="entry name" value="Bacterial exopeptidase dimerisation domain"/>
    <property type="match status" value="1"/>
</dbReference>
<dbReference type="Proteomes" id="UP000282323">
    <property type="component" value="Unassembled WGS sequence"/>
</dbReference>
<dbReference type="UniPathway" id="UPA00034">
    <property type="reaction ID" value="UER00021"/>
</dbReference>
<dbReference type="EC" id="3.5.1.18" evidence="5"/>
<evidence type="ECO:0000313" key="13">
    <source>
        <dbReference type="EMBL" id="RQG95459.1"/>
    </source>
</evidence>
<keyword evidence="8" id="KW-0378">Hydrolase</keyword>
<proteinExistence type="inferred from homology"/>
<evidence type="ECO:0000256" key="10">
    <source>
        <dbReference type="ARBA" id="ARBA00023285"/>
    </source>
</evidence>
<dbReference type="GO" id="GO:0046872">
    <property type="term" value="F:metal ion binding"/>
    <property type="evidence" value="ECO:0007669"/>
    <property type="project" value="UniProtKB-KW"/>
</dbReference>
<comment type="pathway">
    <text evidence="3">Amino-acid biosynthesis; L-lysine biosynthesis via DAP pathway; LL-2,6-diaminopimelate from (S)-tetrahydrodipicolinate (succinylase route): step 3/3.</text>
</comment>
<comment type="catalytic activity">
    <reaction evidence="11">
        <text>N-succinyl-(2S,6S)-2,6-diaminopimelate + H2O = (2S,6S)-2,6-diaminopimelate + succinate</text>
        <dbReference type="Rhea" id="RHEA:22608"/>
        <dbReference type="ChEBI" id="CHEBI:15377"/>
        <dbReference type="ChEBI" id="CHEBI:30031"/>
        <dbReference type="ChEBI" id="CHEBI:57609"/>
        <dbReference type="ChEBI" id="CHEBI:58087"/>
        <dbReference type="EC" id="3.5.1.18"/>
    </reaction>
</comment>
<feature type="domain" description="Peptidase M20 dimerisation" evidence="12">
    <location>
        <begin position="209"/>
        <end position="325"/>
    </location>
</feature>
<evidence type="ECO:0000256" key="9">
    <source>
        <dbReference type="ARBA" id="ARBA00022833"/>
    </source>
</evidence>
<dbReference type="RefSeq" id="WP_124195169.1">
    <property type="nucleotide sequence ID" value="NZ_REGA01000005.1"/>
</dbReference>
<dbReference type="Gene3D" id="3.30.70.360">
    <property type="match status" value="1"/>
</dbReference>
<dbReference type="SUPFAM" id="SSF53187">
    <property type="entry name" value="Zn-dependent exopeptidases"/>
    <property type="match status" value="1"/>
</dbReference>
<dbReference type="InterPro" id="IPR001261">
    <property type="entry name" value="ArgE/DapE_CS"/>
</dbReference>
<dbReference type="Pfam" id="PF01546">
    <property type="entry name" value="Peptidase_M20"/>
    <property type="match status" value="1"/>
</dbReference>
<comment type="cofactor">
    <cofactor evidence="2">
        <name>Zn(2+)</name>
        <dbReference type="ChEBI" id="CHEBI:29105"/>
    </cofactor>
</comment>
<sequence>MTVSNQTVQAVDTEIERLEESMIQFLSTLVEKRTVTGNERAGQEVMANKFESLGAAVDRWEPNPERLRGHSGYFETSTFEEVGYGGRPNVGARLDGVGEGNSLGLSGHIDVVSVTEREWDSDPWTLVRDDDRLIGRGSCDMKGGIAAYVTAVEALQAANVDLEGDLVLQSTIEEEAGGVGGVLSALERGYRPDAAVIPEPLDIPHIGTASAGVMYFRITVPGRTAHAGRAYAGVNALDKAVLLLQSLNDLDETRKGRIDYPRAYRADRRLEGHVTNLNIGVIDGGEWPSTVPGEVTLEGRIGWPPGETREQVRKEIRRTISNVATRDEWLAEHPPELSWFGWQAEPHEVPLDSRIARVSKTAAEDVTGNEGQFVGGHAGMDERFYKNYYDINAVSVGPYGENLHGPNEHTTVTSLTDTAKTLARIIMYYCGVASD</sequence>
<dbReference type="InterPro" id="IPR050072">
    <property type="entry name" value="Peptidase_M20A"/>
</dbReference>
<dbReference type="InterPro" id="IPR002933">
    <property type="entry name" value="Peptidase_M20"/>
</dbReference>
<reference evidence="13 14" key="1">
    <citation type="submission" date="2018-10" db="EMBL/GenBank/DDBJ databases">
        <title>Natrarchaeobius chitinivorans gen. nov., sp. nov., and Natrarchaeobius haloalkaliphilus sp. nov., alkaliphilic, chitin-utilizing haloarchaea from hypersaline alkaline lakes.</title>
        <authorList>
            <person name="Sorokin D.Y."/>
            <person name="Elcheninov A.G."/>
            <person name="Kostrikina N.A."/>
            <person name="Bale N.J."/>
            <person name="Sinninghe Damste J.S."/>
            <person name="Khijniak T.V."/>
            <person name="Kublanov I.V."/>
            <person name="Toshchakov S.V."/>
        </authorList>
    </citation>
    <scope>NUCLEOTIDE SEQUENCE [LARGE SCALE GENOMIC DNA]</scope>
    <source>
        <strain evidence="13 14">AArcht4T</strain>
    </source>
</reference>
<gene>
    <name evidence="13" type="ORF">EA473_08330</name>
</gene>
<dbReference type="PANTHER" id="PTHR43808:SF25">
    <property type="entry name" value="PEPTIDASE M20 DIMERISATION DOMAIN-CONTAINING PROTEIN"/>
    <property type="match status" value="1"/>
</dbReference>
<organism evidence="13 14">
    <name type="scientific">Natrarchaeobius chitinivorans</name>
    <dbReference type="NCBI Taxonomy" id="1679083"/>
    <lineage>
        <taxon>Archaea</taxon>
        <taxon>Methanobacteriati</taxon>
        <taxon>Methanobacteriota</taxon>
        <taxon>Stenosarchaea group</taxon>
        <taxon>Halobacteria</taxon>
        <taxon>Halobacteriales</taxon>
        <taxon>Natrialbaceae</taxon>
        <taxon>Natrarchaeobius</taxon>
    </lineage>
</organism>
<protein>
    <recommendedName>
        <fullName evidence="6">Probable succinyl-diaminopimelate desuccinylase</fullName>
        <ecNumber evidence="5">3.5.1.18</ecNumber>
    </recommendedName>
</protein>
<dbReference type="GO" id="GO:0009014">
    <property type="term" value="F:succinyl-diaminopimelate desuccinylase activity"/>
    <property type="evidence" value="ECO:0007669"/>
    <property type="project" value="UniProtKB-EC"/>
</dbReference>
<dbReference type="InterPro" id="IPR036264">
    <property type="entry name" value="Bact_exopeptidase_dim_dom"/>
</dbReference>
<evidence type="ECO:0000256" key="5">
    <source>
        <dbReference type="ARBA" id="ARBA00011921"/>
    </source>
</evidence>
<dbReference type="PANTHER" id="PTHR43808">
    <property type="entry name" value="ACETYLORNITHINE DEACETYLASE"/>
    <property type="match status" value="1"/>
</dbReference>
<accession>A0A3N6P9A7</accession>
<comment type="similarity">
    <text evidence="4">Belongs to the peptidase M20A family.</text>
</comment>
<dbReference type="PROSITE" id="PS00758">
    <property type="entry name" value="ARGE_DAPE_CPG2_1"/>
    <property type="match status" value="1"/>
</dbReference>